<sequence>MNVFIILSILIIVIGVIIIVVTPSVLFKFNWNEKTGLEKILMIVFYSVLLYIINIIYWFIK</sequence>
<evidence type="ECO:0000313" key="2">
    <source>
        <dbReference type="EMBL" id="ABZ06803.1"/>
    </source>
</evidence>
<accession>B3T2J4</accession>
<keyword evidence="1" id="KW-1133">Transmembrane helix</keyword>
<name>B3T2J4_9ZZZZ</name>
<feature type="transmembrane region" description="Helical" evidence="1">
    <location>
        <begin position="6"/>
        <end position="27"/>
    </location>
</feature>
<dbReference type="AlphaFoldDB" id="B3T2J4"/>
<feature type="transmembrane region" description="Helical" evidence="1">
    <location>
        <begin position="39"/>
        <end position="60"/>
    </location>
</feature>
<organism evidence="2">
    <name type="scientific">uncultured marine microorganism HF4000_141I21</name>
    <dbReference type="NCBI Taxonomy" id="455526"/>
    <lineage>
        <taxon>unclassified sequences</taxon>
        <taxon>environmental samples</taxon>
    </lineage>
</organism>
<evidence type="ECO:0000256" key="1">
    <source>
        <dbReference type="SAM" id="Phobius"/>
    </source>
</evidence>
<gene>
    <name evidence="2" type="ORF">ALOHA_HF4000141I21ctg1g25</name>
</gene>
<keyword evidence="1" id="KW-0472">Membrane</keyword>
<reference evidence="2" key="1">
    <citation type="journal article" date="2008" name="ISME J.">
        <title>Genomic patterns of recombination, clonal divergence and environment in marine microbial populations.</title>
        <authorList>
            <person name="Konstantinidis K.T."/>
            <person name="Delong E.F."/>
        </authorList>
    </citation>
    <scope>NUCLEOTIDE SEQUENCE</scope>
</reference>
<keyword evidence="1" id="KW-0812">Transmembrane</keyword>
<dbReference type="EMBL" id="EU016585">
    <property type="protein sequence ID" value="ABZ06803.1"/>
    <property type="molecule type" value="Genomic_DNA"/>
</dbReference>
<protein>
    <submittedName>
        <fullName evidence="2">Uncharacterized protein</fullName>
    </submittedName>
</protein>
<proteinExistence type="predicted"/>